<keyword evidence="2" id="KW-1185">Reference proteome</keyword>
<protein>
    <submittedName>
        <fullName evidence="1">UDP-N-acetylmuramyl-tripeptide synthetase</fullName>
    </submittedName>
</protein>
<name>A0AC61R095_9FIRM</name>
<dbReference type="Proteomes" id="UP000307720">
    <property type="component" value="Unassembled WGS sequence"/>
</dbReference>
<evidence type="ECO:0000313" key="1">
    <source>
        <dbReference type="EMBL" id="TGX99020.1"/>
    </source>
</evidence>
<comment type="caution">
    <text evidence="1">The sequence shown here is derived from an EMBL/GenBank/DDBJ whole genome shotgun (WGS) entry which is preliminary data.</text>
</comment>
<reference evidence="1" key="1">
    <citation type="submission" date="2019-04" db="EMBL/GenBank/DDBJ databases">
        <title>Microbes associate with the intestines of laboratory mice.</title>
        <authorList>
            <person name="Navarre W."/>
            <person name="Wong E."/>
            <person name="Huang K."/>
            <person name="Tropini C."/>
            <person name="Ng K."/>
            <person name="Yu B."/>
        </authorList>
    </citation>
    <scope>NUCLEOTIDE SEQUENCE</scope>
    <source>
        <strain evidence="1">NM72_1-8</strain>
    </source>
</reference>
<accession>A0AC61R095</accession>
<sequence>MKNIKQYLDLLMEEGLVVSYNLYQKAKSPIYHMTYGSGDAKEDTLFLCKGAAFKKDYLLEALQRGAVAYVSEQYYGTEEEVPYIRVKSMRKAMPVLAKAFYGNPDEELFLTGVTGTKGKTTTVYYIRAIMDEYLRAKQEKASGLISTIETCDGMSCEESKLTTPESPELFRHLKNAVDAGISHMTMEVSSQALKYHRVRKIKFDVGVFLNISEDHISPTEHEDFEDYFSAKLSLFKQTKTACVNLDSDQAKRVLAAARMSDQVITFGTKGNPDILGSNICMKDRTLSFDVECREFRQHFTLAMHGMFNVENALAAIAAAYAMGIPVKYMAAGLAKTKVQGRMEEYVSADGRLQVIVDFAHNRLSFEKLFDSVLMEHPDARIVTIFGCPGGKAFNRRRDLGLIAGLFSEKVYLSADDPGIESPQDIAREIGGYLEVTGCPYEYIEDRGQAIQRAIQEVERKTVLLVLGKGNEARQKYGKISYKFPTDGEFVQIGIREYNRRHMRRSAIAG</sequence>
<gene>
    <name evidence="1" type="primary">murE</name>
    <name evidence="1" type="ORF">E5357_07125</name>
</gene>
<organism evidence="1 2">
    <name type="scientific">Hominisplanchenecus murintestinalis</name>
    <dbReference type="NCBI Taxonomy" id="2941517"/>
    <lineage>
        <taxon>Bacteria</taxon>
        <taxon>Bacillati</taxon>
        <taxon>Bacillota</taxon>
        <taxon>Clostridia</taxon>
        <taxon>Lachnospirales</taxon>
        <taxon>Lachnospiraceae</taxon>
        <taxon>Hominisplanchenecus</taxon>
    </lineage>
</organism>
<dbReference type="EMBL" id="SRZB01000011">
    <property type="protein sequence ID" value="TGX99020.1"/>
    <property type="molecule type" value="Genomic_DNA"/>
</dbReference>
<evidence type="ECO:0000313" key="2">
    <source>
        <dbReference type="Proteomes" id="UP000307720"/>
    </source>
</evidence>
<proteinExistence type="predicted"/>